<feature type="transmembrane region" description="Helical" evidence="1">
    <location>
        <begin position="291"/>
        <end position="312"/>
    </location>
</feature>
<name>A0A518RJ66_9SPHN</name>
<dbReference type="Proteomes" id="UP000318055">
    <property type="component" value="Chromosome"/>
</dbReference>
<dbReference type="Pfam" id="PF01757">
    <property type="entry name" value="Acyl_transf_3"/>
    <property type="match status" value="1"/>
</dbReference>
<feature type="transmembrane region" description="Helical" evidence="1">
    <location>
        <begin position="223"/>
        <end position="240"/>
    </location>
</feature>
<dbReference type="GO" id="GO:0016020">
    <property type="term" value="C:membrane"/>
    <property type="evidence" value="ECO:0007669"/>
    <property type="project" value="TreeGrafter"/>
</dbReference>
<keyword evidence="1" id="KW-1133">Transmembrane helix</keyword>
<keyword evidence="1" id="KW-0472">Membrane</keyword>
<feature type="transmembrane region" description="Helical" evidence="1">
    <location>
        <begin position="192"/>
        <end position="211"/>
    </location>
</feature>
<dbReference type="EMBL" id="CP042239">
    <property type="protein sequence ID" value="QDX27470.1"/>
    <property type="molecule type" value="Genomic_DNA"/>
</dbReference>
<keyword evidence="3" id="KW-0012">Acyltransferase</keyword>
<evidence type="ECO:0000259" key="2">
    <source>
        <dbReference type="Pfam" id="PF01757"/>
    </source>
</evidence>
<dbReference type="GO" id="GO:0016747">
    <property type="term" value="F:acyltransferase activity, transferring groups other than amino-acyl groups"/>
    <property type="evidence" value="ECO:0007669"/>
    <property type="project" value="InterPro"/>
</dbReference>
<protein>
    <submittedName>
        <fullName evidence="3">Acyltransferase</fullName>
    </submittedName>
</protein>
<evidence type="ECO:0000313" key="3">
    <source>
        <dbReference type="EMBL" id="QDX27470.1"/>
    </source>
</evidence>
<dbReference type="PANTHER" id="PTHR23028">
    <property type="entry name" value="ACETYLTRANSFERASE"/>
    <property type="match status" value="1"/>
</dbReference>
<dbReference type="InterPro" id="IPR002656">
    <property type="entry name" value="Acyl_transf_3_dom"/>
</dbReference>
<dbReference type="PANTHER" id="PTHR23028:SF53">
    <property type="entry name" value="ACYL_TRANSF_3 DOMAIN-CONTAINING PROTEIN"/>
    <property type="match status" value="1"/>
</dbReference>
<organism evidence="3 4">
    <name type="scientific">Sphingomonas suaedae</name>
    <dbReference type="NCBI Taxonomy" id="2599297"/>
    <lineage>
        <taxon>Bacteria</taxon>
        <taxon>Pseudomonadati</taxon>
        <taxon>Pseudomonadota</taxon>
        <taxon>Alphaproteobacteria</taxon>
        <taxon>Sphingomonadales</taxon>
        <taxon>Sphingomonadaceae</taxon>
        <taxon>Sphingomonas</taxon>
    </lineage>
</organism>
<dbReference type="AlphaFoldDB" id="A0A518RJ66"/>
<dbReference type="GO" id="GO:0000271">
    <property type="term" value="P:polysaccharide biosynthetic process"/>
    <property type="evidence" value="ECO:0007669"/>
    <property type="project" value="TreeGrafter"/>
</dbReference>
<dbReference type="KEGG" id="ssua:FPZ54_16650"/>
<feature type="transmembrane region" description="Helical" evidence="1">
    <location>
        <begin position="89"/>
        <end position="108"/>
    </location>
</feature>
<reference evidence="3 4" key="1">
    <citation type="submission" date="2019-07" db="EMBL/GenBank/DDBJ databases">
        <title>Sphingomonas alkalisoli sp. nov., isolated from rhizosphere soil of Suaedae salsa.</title>
        <authorList>
            <person name="Zhang H."/>
            <person name="Xu L."/>
            <person name="Zhang J.-X."/>
            <person name="Sun J.-Q."/>
        </authorList>
    </citation>
    <scope>NUCLEOTIDE SEQUENCE [LARGE SCALE GENOMIC DNA]</scope>
    <source>
        <strain evidence="3 4">XS-10</strain>
    </source>
</reference>
<keyword evidence="4" id="KW-1185">Reference proteome</keyword>
<evidence type="ECO:0000256" key="1">
    <source>
        <dbReference type="SAM" id="Phobius"/>
    </source>
</evidence>
<gene>
    <name evidence="3" type="ORF">FPZ54_16650</name>
</gene>
<accession>A0A518RJ66</accession>
<feature type="transmembrane region" description="Helical" evidence="1">
    <location>
        <begin position="252"/>
        <end position="270"/>
    </location>
</feature>
<feature type="domain" description="Acyltransferase 3" evidence="2">
    <location>
        <begin position="13"/>
        <end position="331"/>
    </location>
</feature>
<feature type="transmembrane region" description="Helical" evidence="1">
    <location>
        <begin position="167"/>
        <end position="186"/>
    </location>
</feature>
<sequence length="362" mass="39800">MVPSQTSKPTVINVQYLRALAAIIVAFSHSAADVARLHGVQVDFPLPGPFGVEIFFVISGFIICHANLDRAGQGGKRVLRFLNGRFWRIVPFYWLCTTLYLAIAMLAAGTVNRDSTSIAHVVASYAFLPWPAPDGRIGPVYALGWSLNFEMFFYAFFAGAMFLRPRWALAALTLVFVSLAALHPYFPEPGALAFWSAPYILEFVIGMWLSVLSRRIDWRGPGWAFWPVALAILAIAAAFFQARHVPGSGEGVTPWSILFASLLVAAGVFLRPANDVAGIFGRVGDSSYSLYLLHMFVIRAGVIALGITGVYWPYPLTMLALVAASCIVSWYSFRYIETWFAEQARRRPKDGDPMAGATTSIA</sequence>
<feature type="transmembrane region" description="Helical" evidence="1">
    <location>
        <begin position="48"/>
        <end position="68"/>
    </location>
</feature>
<dbReference type="RefSeq" id="WP_145848945.1">
    <property type="nucleotide sequence ID" value="NZ_CP042239.1"/>
</dbReference>
<feature type="transmembrane region" description="Helical" evidence="1">
    <location>
        <begin position="140"/>
        <end position="160"/>
    </location>
</feature>
<keyword evidence="3" id="KW-0808">Transferase</keyword>
<dbReference type="OrthoDB" id="9767863at2"/>
<dbReference type="InterPro" id="IPR050879">
    <property type="entry name" value="Acyltransferase_3"/>
</dbReference>
<feature type="transmembrane region" description="Helical" evidence="1">
    <location>
        <begin position="318"/>
        <end position="336"/>
    </location>
</feature>
<keyword evidence="1" id="KW-0812">Transmembrane</keyword>
<proteinExistence type="predicted"/>
<evidence type="ECO:0000313" key="4">
    <source>
        <dbReference type="Proteomes" id="UP000318055"/>
    </source>
</evidence>